<accession>A0A7Z8CYM0</accession>
<dbReference type="Pfam" id="PF13731">
    <property type="entry name" value="WxL"/>
    <property type="match status" value="1"/>
</dbReference>
<feature type="compositionally biased region" description="Acidic residues" evidence="1">
    <location>
        <begin position="47"/>
        <end position="61"/>
    </location>
</feature>
<proteinExistence type="predicted"/>
<dbReference type="RefSeq" id="WP_135026063.1">
    <property type="nucleotide sequence ID" value="NZ_NROV01000010.1"/>
</dbReference>
<dbReference type="InterPro" id="IPR027994">
    <property type="entry name" value="WxL_dom"/>
</dbReference>
<evidence type="ECO:0000313" key="4">
    <source>
        <dbReference type="EMBL" id="TFJ26549.1"/>
    </source>
</evidence>
<evidence type="ECO:0000313" key="5">
    <source>
        <dbReference type="Proteomes" id="UP000297938"/>
    </source>
</evidence>
<sequence>MKSLKLATVGTVLFSTLLLSGVGHVSAAPGPIPANRDTNAQVKFIEDESPTDPTDPTDPDPTDPVKPVDPTDPEKPVEPGTNGPLSLDYASSLDFGEQLISNKNHSYFAKPKFLRGADGEIDTKNPVPNYAQVTDKRGGEKGWALSVKQNGQFKSVKESRELVGAEITFNNGEVASASSSKAPSTVKKSFSLKADGTGVAENVMAASKGEGFGTWVYRSGDVSTMAESIELSVPGATVKDADTYKTTLTWTLTDVPGNTEPETPGN</sequence>
<keyword evidence="2" id="KW-0732">Signal</keyword>
<feature type="domain" description="WxL" evidence="3">
    <location>
        <begin position="35"/>
        <end position="256"/>
    </location>
</feature>
<organism evidence="4 5">
    <name type="scientific">Carnobacterium divergens</name>
    <name type="common">Lactobacillus divergens</name>
    <dbReference type="NCBI Taxonomy" id="2748"/>
    <lineage>
        <taxon>Bacteria</taxon>
        <taxon>Bacillati</taxon>
        <taxon>Bacillota</taxon>
        <taxon>Bacilli</taxon>
        <taxon>Lactobacillales</taxon>
        <taxon>Carnobacteriaceae</taxon>
        <taxon>Carnobacterium</taxon>
    </lineage>
</organism>
<name>A0A7Z8CYM0_CARDV</name>
<feature type="chain" id="PRO_5030897702" evidence="2">
    <location>
        <begin position="28"/>
        <end position="266"/>
    </location>
</feature>
<dbReference type="Proteomes" id="UP000297938">
    <property type="component" value="Unassembled WGS sequence"/>
</dbReference>
<feature type="region of interest" description="Disordered" evidence="1">
    <location>
        <begin position="47"/>
        <end position="88"/>
    </location>
</feature>
<evidence type="ECO:0000259" key="3">
    <source>
        <dbReference type="Pfam" id="PF13731"/>
    </source>
</evidence>
<feature type="signal peptide" evidence="2">
    <location>
        <begin position="1"/>
        <end position="27"/>
    </location>
</feature>
<evidence type="ECO:0000256" key="2">
    <source>
        <dbReference type="SAM" id="SignalP"/>
    </source>
</evidence>
<reference evidence="4 5" key="1">
    <citation type="journal article" date="2018" name="Int. J. Food Microbiol.">
        <title>Growth of Carnobacterium spp. isolated from chilled vacuum-packaged meat under relevant acidic conditions.</title>
        <authorList>
            <person name="Zhang P."/>
            <person name="Badoni M."/>
            <person name="Ganzle M."/>
            <person name="Yang X."/>
        </authorList>
    </citation>
    <scope>NUCLEOTIDE SEQUENCE [LARGE SCALE GENOMIC DNA]</scope>
    <source>
        <strain evidence="4 5">B2</strain>
    </source>
</reference>
<gene>
    <name evidence="4" type="ORF">CKN69_07285</name>
</gene>
<evidence type="ECO:0000256" key="1">
    <source>
        <dbReference type="SAM" id="MobiDB-lite"/>
    </source>
</evidence>
<protein>
    <submittedName>
        <fullName evidence="4">Cell surface protein</fullName>
    </submittedName>
</protein>
<dbReference type="EMBL" id="NRPP01000011">
    <property type="protein sequence ID" value="TFJ26549.1"/>
    <property type="molecule type" value="Genomic_DNA"/>
</dbReference>
<comment type="caution">
    <text evidence="4">The sequence shown here is derived from an EMBL/GenBank/DDBJ whole genome shotgun (WGS) entry which is preliminary data.</text>
</comment>
<dbReference type="AlphaFoldDB" id="A0A7Z8CYM0"/>